<feature type="transmembrane region" description="Helical" evidence="6">
    <location>
        <begin position="269"/>
        <end position="286"/>
    </location>
</feature>
<feature type="transmembrane region" description="Helical" evidence="6">
    <location>
        <begin position="86"/>
        <end position="105"/>
    </location>
</feature>
<dbReference type="GO" id="GO:0005886">
    <property type="term" value="C:plasma membrane"/>
    <property type="evidence" value="ECO:0007669"/>
    <property type="project" value="UniProtKB-SubCell"/>
</dbReference>
<keyword evidence="4 6" id="KW-1133">Transmembrane helix</keyword>
<dbReference type="AlphaFoldDB" id="A0A143DER4"/>
<name>A0A143DER4_9PROT</name>
<evidence type="ECO:0000256" key="6">
    <source>
        <dbReference type="SAM" id="Phobius"/>
    </source>
</evidence>
<dbReference type="Pfam" id="PF02653">
    <property type="entry name" value="BPD_transp_2"/>
    <property type="match status" value="1"/>
</dbReference>
<dbReference type="STRING" id="1549855.AY555_07645"/>
<keyword evidence="5 6" id="KW-0472">Membrane</keyword>
<dbReference type="Proteomes" id="UP000076066">
    <property type="component" value="Chromosome"/>
</dbReference>
<evidence type="ECO:0000313" key="8">
    <source>
        <dbReference type="Proteomes" id="UP000076066"/>
    </source>
</evidence>
<evidence type="ECO:0000256" key="3">
    <source>
        <dbReference type="ARBA" id="ARBA00022692"/>
    </source>
</evidence>
<dbReference type="EMBL" id="CP014525">
    <property type="protein sequence ID" value="AMW35069.1"/>
    <property type="molecule type" value="Genomic_DNA"/>
</dbReference>
<dbReference type="GO" id="GO:0022857">
    <property type="term" value="F:transmembrane transporter activity"/>
    <property type="evidence" value="ECO:0007669"/>
    <property type="project" value="InterPro"/>
</dbReference>
<sequence length="308" mass="32192">MSLISFLGSVEIGLVYGLVALGVYLSFRVLNFPDLTVDGSFTLGAAVSAALIVQEVDPYLSCLFAISAGALAGSATAFLNIRFGILHLLASILVMTALYTINLRIMGRPNIALIMEPTVLDPLENLRIAPHWIKVMAAGSVAIGAAVCLARFLNSRIGIAVRAVGSNERMARANGISCSRKIYMGMAMSNGLVAMAGALFAQMNGFADSTMGLGTIIIGLAAVIIGENLFPSRVILASALACLVGSVLYRISIGIALHADFIGLTASDLNLITAILVGLALILPRLRRESAARRARMQQTSSAPGASL</sequence>
<accession>A0A143DER4</accession>
<feature type="transmembrane region" description="Helical" evidence="6">
    <location>
        <begin position="234"/>
        <end position="257"/>
    </location>
</feature>
<feature type="transmembrane region" description="Helical" evidence="6">
    <location>
        <begin position="6"/>
        <end position="25"/>
    </location>
</feature>
<reference evidence="7 8" key="1">
    <citation type="submission" date="2016-02" db="EMBL/GenBank/DDBJ databases">
        <title>Complete Genome of H5569, the type strain of the newly described species Haematospirillium jordaniae.</title>
        <authorList>
            <person name="Nicholson A.C."/>
            <person name="Humrighouse B.W."/>
            <person name="Loparov V."/>
            <person name="McQuiston J.R."/>
        </authorList>
    </citation>
    <scope>NUCLEOTIDE SEQUENCE [LARGE SCALE GENOMIC DNA]</scope>
    <source>
        <strain evidence="7 8">H5569</strain>
    </source>
</reference>
<dbReference type="PANTHER" id="PTHR32196">
    <property type="entry name" value="ABC TRANSPORTER PERMEASE PROTEIN YPHD-RELATED-RELATED"/>
    <property type="match status" value="1"/>
</dbReference>
<keyword evidence="2" id="KW-1003">Cell membrane</keyword>
<dbReference type="InterPro" id="IPR001851">
    <property type="entry name" value="ABC_transp_permease"/>
</dbReference>
<proteinExistence type="predicted"/>
<dbReference type="GeneID" id="53317029"/>
<dbReference type="RefSeq" id="WP_066135317.1">
    <property type="nucleotide sequence ID" value="NZ_CP014525.1"/>
</dbReference>
<evidence type="ECO:0000256" key="4">
    <source>
        <dbReference type="ARBA" id="ARBA00022989"/>
    </source>
</evidence>
<dbReference type="CDD" id="cd06574">
    <property type="entry name" value="TM_PBP1_branched-chain-AA_like"/>
    <property type="match status" value="1"/>
</dbReference>
<feature type="transmembrane region" description="Helical" evidence="6">
    <location>
        <begin position="182"/>
        <end position="203"/>
    </location>
</feature>
<organism evidence="7 8">
    <name type="scientific">Haematospirillum jordaniae</name>
    <dbReference type="NCBI Taxonomy" id="1549855"/>
    <lineage>
        <taxon>Bacteria</taxon>
        <taxon>Pseudomonadati</taxon>
        <taxon>Pseudomonadota</taxon>
        <taxon>Alphaproteobacteria</taxon>
        <taxon>Rhodospirillales</taxon>
        <taxon>Novispirillaceae</taxon>
        <taxon>Haematospirillum</taxon>
    </lineage>
</organism>
<comment type="subcellular location">
    <subcellularLocation>
        <location evidence="1">Cell membrane</location>
        <topology evidence="1">Multi-pass membrane protein</topology>
    </subcellularLocation>
</comment>
<feature type="transmembrane region" description="Helical" evidence="6">
    <location>
        <begin position="132"/>
        <end position="153"/>
    </location>
</feature>
<evidence type="ECO:0000256" key="5">
    <source>
        <dbReference type="ARBA" id="ARBA00023136"/>
    </source>
</evidence>
<dbReference type="OrthoDB" id="9778389at2"/>
<dbReference type="PANTHER" id="PTHR32196:SF69">
    <property type="entry name" value="BRANCHED-CHAIN AMINO ACID TRANSPORT SYSTEM, PERMEASE PROTEIN"/>
    <property type="match status" value="1"/>
</dbReference>
<keyword evidence="8" id="KW-1185">Reference proteome</keyword>
<feature type="transmembrane region" description="Helical" evidence="6">
    <location>
        <begin position="58"/>
        <end position="79"/>
    </location>
</feature>
<dbReference type="KEGG" id="hjo:AY555_07645"/>
<evidence type="ECO:0000313" key="7">
    <source>
        <dbReference type="EMBL" id="AMW35069.1"/>
    </source>
</evidence>
<evidence type="ECO:0000256" key="1">
    <source>
        <dbReference type="ARBA" id="ARBA00004651"/>
    </source>
</evidence>
<keyword evidence="3 6" id="KW-0812">Transmembrane</keyword>
<gene>
    <name evidence="7" type="ORF">AY555_07645</name>
</gene>
<feature type="transmembrane region" description="Helical" evidence="6">
    <location>
        <begin position="209"/>
        <end position="227"/>
    </location>
</feature>
<protein>
    <submittedName>
        <fullName evidence="7">ABC transporter permease</fullName>
    </submittedName>
</protein>
<evidence type="ECO:0000256" key="2">
    <source>
        <dbReference type="ARBA" id="ARBA00022475"/>
    </source>
</evidence>